<feature type="compositionally biased region" description="Polar residues" evidence="4">
    <location>
        <begin position="1414"/>
        <end position="1426"/>
    </location>
</feature>
<feature type="coiled-coil region" evidence="3">
    <location>
        <begin position="182"/>
        <end position="223"/>
    </location>
</feature>
<dbReference type="GO" id="GO:0005737">
    <property type="term" value="C:cytoplasm"/>
    <property type="evidence" value="ECO:0007669"/>
    <property type="project" value="UniProtKB-SubCell"/>
</dbReference>
<feature type="compositionally biased region" description="Basic residues" evidence="4">
    <location>
        <begin position="1444"/>
        <end position="1454"/>
    </location>
</feature>
<feature type="region of interest" description="Disordered" evidence="4">
    <location>
        <begin position="959"/>
        <end position="1027"/>
    </location>
</feature>
<feature type="compositionally biased region" description="Polar residues" evidence="4">
    <location>
        <begin position="962"/>
        <end position="979"/>
    </location>
</feature>
<evidence type="ECO:0000256" key="3">
    <source>
        <dbReference type="SAM" id="Coils"/>
    </source>
</evidence>
<feature type="region of interest" description="Disordered" evidence="4">
    <location>
        <begin position="1268"/>
        <end position="1454"/>
    </location>
</feature>
<feature type="region of interest" description="Disordered" evidence="4">
    <location>
        <begin position="60"/>
        <end position="138"/>
    </location>
</feature>
<feature type="compositionally biased region" description="Polar residues" evidence="4">
    <location>
        <begin position="1288"/>
        <end position="1301"/>
    </location>
</feature>
<comment type="caution">
    <text evidence="6">The sequence shown here is derived from an EMBL/GenBank/DDBJ whole genome shotgun (WGS) entry which is preliminary data.</text>
</comment>
<accession>A0A167YFX6</accession>
<dbReference type="Pfam" id="PF07989">
    <property type="entry name" value="Cnn_1N"/>
    <property type="match status" value="1"/>
</dbReference>
<dbReference type="Proteomes" id="UP000242877">
    <property type="component" value="Unassembled WGS sequence"/>
</dbReference>
<feature type="compositionally biased region" description="Low complexity" evidence="4">
    <location>
        <begin position="110"/>
        <end position="127"/>
    </location>
</feature>
<feature type="compositionally biased region" description="Polar residues" evidence="4">
    <location>
        <begin position="713"/>
        <end position="743"/>
    </location>
</feature>
<feature type="compositionally biased region" description="Polar residues" evidence="4">
    <location>
        <begin position="785"/>
        <end position="808"/>
    </location>
</feature>
<dbReference type="GO" id="GO:0005815">
    <property type="term" value="C:microtubule organizing center"/>
    <property type="evidence" value="ECO:0007669"/>
    <property type="project" value="InterPro"/>
</dbReference>
<feature type="region of interest" description="Disordered" evidence="4">
    <location>
        <begin position="464"/>
        <end position="534"/>
    </location>
</feature>
<feature type="domain" description="Centrosomin N-terminal motif 1" evidence="5">
    <location>
        <begin position="151"/>
        <end position="223"/>
    </location>
</feature>
<feature type="region of interest" description="Disordered" evidence="4">
    <location>
        <begin position="1"/>
        <end position="38"/>
    </location>
</feature>
<evidence type="ECO:0000259" key="5">
    <source>
        <dbReference type="Pfam" id="PF07989"/>
    </source>
</evidence>
<feature type="compositionally biased region" description="Low complexity" evidence="4">
    <location>
        <begin position="493"/>
        <end position="505"/>
    </location>
</feature>
<feature type="compositionally biased region" description="Basic and acidic residues" evidence="4">
    <location>
        <begin position="465"/>
        <end position="475"/>
    </location>
</feature>
<evidence type="ECO:0000256" key="1">
    <source>
        <dbReference type="ARBA" id="ARBA00004496"/>
    </source>
</evidence>
<feature type="compositionally biased region" description="Low complexity" evidence="4">
    <location>
        <begin position="923"/>
        <end position="932"/>
    </location>
</feature>
<dbReference type="VEuPathDB" id="FungiDB:AAP_03461"/>
<feature type="region of interest" description="Disordered" evidence="4">
    <location>
        <begin position="683"/>
        <end position="812"/>
    </location>
</feature>
<evidence type="ECO:0000256" key="4">
    <source>
        <dbReference type="SAM" id="MobiDB-lite"/>
    </source>
</evidence>
<evidence type="ECO:0000256" key="2">
    <source>
        <dbReference type="ARBA" id="ARBA00022490"/>
    </source>
</evidence>
<feature type="region of interest" description="Disordered" evidence="4">
    <location>
        <begin position="1068"/>
        <end position="1091"/>
    </location>
</feature>
<feature type="compositionally biased region" description="Polar residues" evidence="4">
    <location>
        <begin position="507"/>
        <end position="520"/>
    </location>
</feature>
<feature type="compositionally biased region" description="Polar residues" evidence="4">
    <location>
        <begin position="1268"/>
        <end position="1278"/>
    </location>
</feature>
<dbReference type="EMBL" id="AZGZ01000014">
    <property type="protein sequence ID" value="KZZ91291.1"/>
    <property type="molecule type" value="Genomic_DNA"/>
</dbReference>
<name>A0A167YFX6_9EURO</name>
<feature type="region of interest" description="Disordered" evidence="4">
    <location>
        <begin position="872"/>
        <end position="932"/>
    </location>
</feature>
<proteinExistence type="predicted"/>
<sequence>MRGRASSSSDQHFSATSPSFTRPTQSSKGPSLNVSKSYNSLGMETNSAVTVNIQPKTHVVPLPQKTPSVTSSCLQKTLVSQRAARAKMRTNDTPRLPAKFKEKGHGHANSQSSSVSSPRSSSFSVTASRRRSLTVSAVQPPKVPKAALTGVREMDRHVSILSKENFDLKLRLHHRSQQLGALQSELRRLSCLENEVVNLKDSEKEAKRQASLLRSELLELQEEHARSNESNNLLIDMLRRRDDGLKEAAAIICELEDTIGELRRQLPSVRQSSPKRTDSYASDIWRDLTSETEASMLERRLVPRMISYISSPTSIPERSSSLRATDITKIQAIQENRLTSRIPHSDQAALQRGSFQSQKHQGRVSFAGQSRHPEAKIDNARYTSWNGDGSDNELLIGGDTDKHISTSNNDLRVQLNKLTSSLNEAERLFAEVGRGSPDRHALFDPFLAPLEDLAAATSSPTEMKGYYHDLNDDTSTRPSTAPPASNHARPIGSNQRSSRSQSRVSHGQLSFLSNDSSLSVRSEPADVDESTKSGWYPHVDHVLGSSRLNSPSARPVTANHDGVGNYSQHHDLQVNHLKRPHTSAGMMIRNEDLYDEAKMIEGCGDDCGTNKSDIEEAIRGGLHQKAPLLDSGNNSAASRMSKITIKSNHGSKRGNVIGEITTRSDSRARSDLLRSLTKRAKERQNRFLDQTNVKKDNCTTDEKNAKVSVEGRASSSSTWSKLNVPLSTSLQEPAPKATTQSVPQRDADAPLGPPSLSSRRKPALSIDTTHSTTASLRSFDISLTGGPNDSTDGLNGGETATPNVGVSNNDDKMTPQYEEQLRSAPTTGRASSAPTPVLMLNSTRIFHPDSDSETNSESAMSANTSLSFRSALQSSEQLGERTIPVSPGDDRNPDSSEGKAKQVEYKEGVALKEANNKDCNNESSNSTIDGSNSSVLANASSIEDNAFASSTWHEKTEIAQPVDQSTQGTADLSKSSGLTTVEKRNSRPFHHRTVSEAHITSIPSYTRTRRGQPRASPASRSLSQDRGSMEVLDAAAAPVAHQEEWPGSQFQAGFSVDLQSALEFEQWQERERRSNPEESTITAIPPFPNSYGPRFPSSSFVPMSAGSTVTIVTAGANNTARSHQGFRRRMLQPFGKRSHEYHHPQRPAINSSMGTQPLAPTVLSPTSDTESPPIKSNKFSPRPATSAGGFDSKMSLKINQADDNARLDDNEGTSPEAEPRRSYSAENLGLIANGGCRTSKKNVLHKNIPSAAAIRSNGGRLSATQLDGMSSHGRQSPSMHRASKSCAAGQNTHKPRFSSSIFGWMKPSARSRQEARGNIKSLNCVHRDTSPPCRSKEDLQEDKTPCTSPVSRSAAEFEPSIRPMPSTSHLQTNEMSPIKSPFMNSNHSYRRGSRDTDRKLSGSPSSFYRPDLVNNHSPITGTTSPVSPKLLEPRLSPVSGSRIPRGRGTKGSPK</sequence>
<reference evidence="6 7" key="1">
    <citation type="journal article" date="2016" name="Genome Biol. Evol.">
        <title>Divergent and convergent evolution of fungal pathogenicity.</title>
        <authorList>
            <person name="Shang Y."/>
            <person name="Xiao G."/>
            <person name="Zheng P."/>
            <person name="Cen K."/>
            <person name="Zhan S."/>
            <person name="Wang C."/>
        </authorList>
    </citation>
    <scope>NUCLEOTIDE SEQUENCE [LARGE SCALE GENOMIC DNA]</scope>
    <source>
        <strain evidence="6 7">ARSEF 7405</strain>
    </source>
</reference>
<protein>
    <recommendedName>
        <fullName evidence="5">Centrosomin N-terminal motif 1 domain-containing protein</fullName>
    </recommendedName>
</protein>
<organism evidence="6 7">
    <name type="scientific">Ascosphaera apis ARSEF 7405</name>
    <dbReference type="NCBI Taxonomy" id="392613"/>
    <lineage>
        <taxon>Eukaryota</taxon>
        <taxon>Fungi</taxon>
        <taxon>Dikarya</taxon>
        <taxon>Ascomycota</taxon>
        <taxon>Pezizomycotina</taxon>
        <taxon>Eurotiomycetes</taxon>
        <taxon>Eurotiomycetidae</taxon>
        <taxon>Onygenales</taxon>
        <taxon>Ascosphaeraceae</taxon>
        <taxon>Ascosphaera</taxon>
    </lineage>
</organism>
<dbReference type="OrthoDB" id="4206941at2759"/>
<dbReference type="InterPro" id="IPR012943">
    <property type="entry name" value="Cnn_1N"/>
</dbReference>
<feature type="compositionally biased region" description="Basic and acidic residues" evidence="4">
    <location>
        <begin position="1325"/>
        <end position="1344"/>
    </location>
</feature>
<gene>
    <name evidence="6" type="ORF">AAP_03461</name>
</gene>
<keyword evidence="2" id="KW-0963">Cytoplasm</keyword>
<evidence type="ECO:0000313" key="6">
    <source>
        <dbReference type="EMBL" id="KZZ91291.1"/>
    </source>
</evidence>
<comment type="subcellular location">
    <subcellularLocation>
        <location evidence="1">Cytoplasm</location>
    </subcellularLocation>
</comment>
<feature type="compositionally biased region" description="Polar residues" evidence="4">
    <location>
        <begin position="1365"/>
        <end position="1375"/>
    </location>
</feature>
<feature type="compositionally biased region" description="Basic and acidic residues" evidence="4">
    <location>
        <begin position="683"/>
        <end position="705"/>
    </location>
</feature>
<feature type="region of interest" description="Disordered" evidence="4">
    <location>
        <begin position="1136"/>
        <end position="1226"/>
    </location>
</feature>
<keyword evidence="3" id="KW-0175">Coiled coil</keyword>
<feature type="compositionally biased region" description="Polar residues" evidence="4">
    <location>
        <begin position="766"/>
        <end position="776"/>
    </location>
</feature>
<feature type="compositionally biased region" description="Basic and acidic residues" evidence="4">
    <location>
        <begin position="888"/>
        <end position="920"/>
    </location>
</feature>
<evidence type="ECO:0000313" key="7">
    <source>
        <dbReference type="Proteomes" id="UP000242877"/>
    </source>
</evidence>
<feature type="compositionally biased region" description="Polar residues" evidence="4">
    <location>
        <begin position="65"/>
        <end position="80"/>
    </location>
</feature>
<keyword evidence="7" id="KW-1185">Reference proteome</keyword>